<feature type="domain" description="Heterokaryon incompatibility" evidence="1">
    <location>
        <begin position="232"/>
        <end position="368"/>
    </location>
</feature>
<dbReference type="PANTHER" id="PTHR33112:SF1">
    <property type="entry name" value="HETEROKARYON INCOMPATIBILITY DOMAIN-CONTAINING PROTEIN"/>
    <property type="match status" value="1"/>
</dbReference>
<dbReference type="InterPro" id="IPR010730">
    <property type="entry name" value="HET"/>
</dbReference>
<reference evidence="2" key="1">
    <citation type="journal article" date="2020" name="Stud. Mycol.">
        <title>101 Dothideomycetes genomes: a test case for predicting lifestyles and emergence of pathogens.</title>
        <authorList>
            <person name="Haridas S."/>
            <person name="Albert R."/>
            <person name="Binder M."/>
            <person name="Bloem J."/>
            <person name="Labutti K."/>
            <person name="Salamov A."/>
            <person name="Andreopoulos B."/>
            <person name="Baker S."/>
            <person name="Barry K."/>
            <person name="Bills G."/>
            <person name="Bluhm B."/>
            <person name="Cannon C."/>
            <person name="Castanera R."/>
            <person name="Culley D."/>
            <person name="Daum C."/>
            <person name="Ezra D."/>
            <person name="Gonzalez J."/>
            <person name="Henrissat B."/>
            <person name="Kuo A."/>
            <person name="Liang C."/>
            <person name="Lipzen A."/>
            <person name="Lutzoni F."/>
            <person name="Magnuson J."/>
            <person name="Mondo S."/>
            <person name="Nolan M."/>
            <person name="Ohm R."/>
            <person name="Pangilinan J."/>
            <person name="Park H.-J."/>
            <person name="Ramirez L."/>
            <person name="Alfaro M."/>
            <person name="Sun H."/>
            <person name="Tritt A."/>
            <person name="Yoshinaga Y."/>
            <person name="Zwiers L.-H."/>
            <person name="Turgeon B."/>
            <person name="Goodwin S."/>
            <person name="Spatafora J."/>
            <person name="Crous P."/>
            <person name="Grigoriev I."/>
        </authorList>
    </citation>
    <scope>NUCLEOTIDE SEQUENCE</scope>
    <source>
        <strain evidence="2">CBS 113818</strain>
    </source>
</reference>
<dbReference type="Pfam" id="PF06985">
    <property type="entry name" value="HET"/>
    <property type="match status" value="1"/>
</dbReference>
<organism evidence="2 3">
    <name type="scientific">Ophiobolus disseminans</name>
    <dbReference type="NCBI Taxonomy" id="1469910"/>
    <lineage>
        <taxon>Eukaryota</taxon>
        <taxon>Fungi</taxon>
        <taxon>Dikarya</taxon>
        <taxon>Ascomycota</taxon>
        <taxon>Pezizomycotina</taxon>
        <taxon>Dothideomycetes</taxon>
        <taxon>Pleosporomycetidae</taxon>
        <taxon>Pleosporales</taxon>
        <taxon>Pleosporineae</taxon>
        <taxon>Phaeosphaeriaceae</taxon>
        <taxon>Ophiobolus</taxon>
    </lineage>
</organism>
<dbReference type="EMBL" id="MU006228">
    <property type="protein sequence ID" value="KAF2825083.1"/>
    <property type="molecule type" value="Genomic_DNA"/>
</dbReference>
<sequence length="720" mass="80942">MPDLNVEQEKQRELDVWCRNTILAFEHEQLSQQLEDTSSAEELIEHGLDTVCPRAVGNTSGSVCDTCANIQWDCLATPAKAASVVMPAIEKTFSQLILSPCSIDRFLGHLINSRLLPHTRHLSRPPYRLVWQSDASEENPNYGILSIQGERSFLAQGLHVLVSAPPAAHVPKKSESIVLGDMPLDLVKGSIARCESKHRYSCSPTTPGILQNFRVLDCRSMKVVPAPLGCRYVALSYVWGQNTAVLDAAASLKHDKFPKTISDSCFVAQSLGYNYLWVDRFCIDQADHCAKHQQVAQMANIYSAAQLTIIAAAGDNPDHGLPGVRRQPADDVYQTHMRSVQLQRYPAPFQLEKLQRSTWASRAWTYQECYFSRRRLIFTDDKVAYICNGSPQTLWIKGWFQNDGFHGEGEHRKANDLLSVMNMLCAYTGRHLTYEMDALAAIVGGLSTFRSRSIQHIWGVPWYDFGLSLSENERGEIALLWSHHRPCTRRTAFPSWSPVAWYGRISWTPGDAASTWIIRPRTHWDRTNGSSLPLAAVGSALEDMPRYLEITARIAPLTLMTIYGPLDQNHLPRRQEILVAIPLGKDLNILARPLWDVRPFELHPTNPVLGLLFNAGLPSRDESVDTSRTLILLIQRGDTCFERIGILQFNRKLLPFPRALLHRDSSIIFFHASSGKISGIGSEDLGSWGALTIHAEDSRMLAWRNRGWLPYFVEDTIVLG</sequence>
<protein>
    <submittedName>
        <fullName evidence="2">HET-domain-containing protein</fullName>
    </submittedName>
</protein>
<gene>
    <name evidence="2" type="ORF">CC86DRAFT_407320</name>
</gene>
<accession>A0A6A6ZW45</accession>
<evidence type="ECO:0000313" key="2">
    <source>
        <dbReference type="EMBL" id="KAF2825083.1"/>
    </source>
</evidence>
<keyword evidence="3" id="KW-1185">Reference proteome</keyword>
<name>A0A6A6ZW45_9PLEO</name>
<dbReference type="Proteomes" id="UP000799424">
    <property type="component" value="Unassembled WGS sequence"/>
</dbReference>
<proteinExistence type="predicted"/>
<evidence type="ECO:0000313" key="3">
    <source>
        <dbReference type="Proteomes" id="UP000799424"/>
    </source>
</evidence>
<dbReference type="AlphaFoldDB" id="A0A6A6ZW45"/>
<evidence type="ECO:0000259" key="1">
    <source>
        <dbReference type="Pfam" id="PF06985"/>
    </source>
</evidence>
<dbReference type="PANTHER" id="PTHR33112">
    <property type="entry name" value="DOMAIN PROTEIN, PUTATIVE-RELATED"/>
    <property type="match status" value="1"/>
</dbReference>
<dbReference type="OrthoDB" id="5428863at2759"/>